<dbReference type="AlphaFoldDB" id="A0AA39R3X5"/>
<keyword evidence="4 7" id="KW-0472">Membrane</keyword>
<dbReference type="PANTHER" id="PTHR33048:SF160">
    <property type="entry name" value="SAT4 FAMILY MEMBRANE PROTEIN"/>
    <property type="match status" value="1"/>
</dbReference>
<protein>
    <recommendedName>
        <fullName evidence="8">Rhodopsin domain-containing protein</fullName>
    </recommendedName>
</protein>
<dbReference type="PANTHER" id="PTHR33048">
    <property type="entry name" value="PTH11-LIKE INTEGRAL MEMBRANE PROTEIN (AFU_ORTHOLOGUE AFUA_5G11245)"/>
    <property type="match status" value="1"/>
</dbReference>
<feature type="transmembrane region" description="Helical" evidence="7">
    <location>
        <begin position="263"/>
        <end position="285"/>
    </location>
</feature>
<accession>A0AA39R3X5</accession>
<evidence type="ECO:0000256" key="5">
    <source>
        <dbReference type="ARBA" id="ARBA00038359"/>
    </source>
</evidence>
<feature type="transmembrane region" description="Helical" evidence="7">
    <location>
        <begin position="108"/>
        <end position="129"/>
    </location>
</feature>
<dbReference type="InterPro" id="IPR052337">
    <property type="entry name" value="SAT4-like"/>
</dbReference>
<evidence type="ECO:0000256" key="4">
    <source>
        <dbReference type="ARBA" id="ARBA00023136"/>
    </source>
</evidence>
<dbReference type="InterPro" id="IPR049326">
    <property type="entry name" value="Rhodopsin_dom_fungi"/>
</dbReference>
<dbReference type="Proteomes" id="UP001166286">
    <property type="component" value="Unassembled WGS sequence"/>
</dbReference>
<feature type="domain" description="Rhodopsin" evidence="8">
    <location>
        <begin position="48"/>
        <end position="281"/>
    </location>
</feature>
<feature type="compositionally biased region" description="Basic and acidic residues" evidence="6">
    <location>
        <begin position="443"/>
        <end position="454"/>
    </location>
</feature>
<evidence type="ECO:0000256" key="2">
    <source>
        <dbReference type="ARBA" id="ARBA00022692"/>
    </source>
</evidence>
<dbReference type="GO" id="GO:0016020">
    <property type="term" value="C:membrane"/>
    <property type="evidence" value="ECO:0007669"/>
    <property type="project" value="UniProtKB-SubCell"/>
</dbReference>
<sequence>MEQLLEVPSLQPPPHVIPNFINPPSQRGANLACNILCLTVATFCVLTRLHTKIFILRSLGWDDYVCFMAWLGLLIYASLLLVLNPIAGVHQWDIEANNLQIWIKFENASQITLIPTIFLTKLSLLMFYLHLFTTPNRKTRIYWIIRFLVVFYMLFYLANLPITIWPCVPRSRLWTPTEAGHCINYKAVFIVSGTINVVADFILLILPITQLQRQQISRRRKTGVSFIFIIGLFACISSIMQLYTNVLSTSSPDKTYHLFPSTLWAEAEITTILICPSLLSLPLFLTHLTPKLLPLLPHHQEPHTNNNSSSTRNLTHHLPFVPILTIPPNHNPPPAYSKHPLHQTTPNRNLSYRGVAWATTTTPTPLPAKVFKLGDGDGIGMAEWKVRGPPPAVVGLPGGMRIKTPVRSKRNSGEYGGGGKTPVRSGKNSGEYGTKTPVRSKRNSGERKRERARGESPGLGRVRWAA</sequence>
<feature type="transmembrane region" description="Helical" evidence="7">
    <location>
        <begin position="185"/>
        <end position="211"/>
    </location>
</feature>
<comment type="caution">
    <text evidence="9">The sequence shown here is derived from an EMBL/GenBank/DDBJ whole genome shotgun (WGS) entry which is preliminary data.</text>
</comment>
<evidence type="ECO:0000259" key="8">
    <source>
        <dbReference type="Pfam" id="PF20684"/>
    </source>
</evidence>
<evidence type="ECO:0000313" key="9">
    <source>
        <dbReference type="EMBL" id="KAK0514360.1"/>
    </source>
</evidence>
<gene>
    <name evidence="9" type="ORF">JMJ35_002977</name>
</gene>
<dbReference type="Pfam" id="PF20684">
    <property type="entry name" value="Fung_rhodopsin"/>
    <property type="match status" value="1"/>
</dbReference>
<keyword evidence="2 7" id="KW-0812">Transmembrane</keyword>
<feature type="transmembrane region" description="Helical" evidence="7">
    <location>
        <begin position="141"/>
        <end position="165"/>
    </location>
</feature>
<feature type="transmembrane region" description="Helical" evidence="7">
    <location>
        <begin position="67"/>
        <end position="88"/>
    </location>
</feature>
<keyword evidence="3 7" id="KW-1133">Transmembrane helix</keyword>
<keyword evidence="10" id="KW-1185">Reference proteome</keyword>
<feature type="transmembrane region" description="Helical" evidence="7">
    <location>
        <begin position="223"/>
        <end position="243"/>
    </location>
</feature>
<feature type="transmembrane region" description="Helical" evidence="7">
    <location>
        <begin position="28"/>
        <end position="46"/>
    </location>
</feature>
<evidence type="ECO:0000256" key="7">
    <source>
        <dbReference type="SAM" id="Phobius"/>
    </source>
</evidence>
<comment type="similarity">
    <text evidence="5">Belongs to the SAT4 family.</text>
</comment>
<reference evidence="9" key="1">
    <citation type="submission" date="2023-03" db="EMBL/GenBank/DDBJ databases">
        <title>Complete genome of Cladonia borealis.</title>
        <authorList>
            <person name="Park H."/>
        </authorList>
    </citation>
    <scope>NUCLEOTIDE SEQUENCE</scope>
    <source>
        <strain evidence="9">ANT050790</strain>
    </source>
</reference>
<organism evidence="9 10">
    <name type="scientific">Cladonia borealis</name>
    <dbReference type="NCBI Taxonomy" id="184061"/>
    <lineage>
        <taxon>Eukaryota</taxon>
        <taxon>Fungi</taxon>
        <taxon>Dikarya</taxon>
        <taxon>Ascomycota</taxon>
        <taxon>Pezizomycotina</taxon>
        <taxon>Lecanoromycetes</taxon>
        <taxon>OSLEUM clade</taxon>
        <taxon>Lecanoromycetidae</taxon>
        <taxon>Lecanorales</taxon>
        <taxon>Lecanorineae</taxon>
        <taxon>Cladoniaceae</taxon>
        <taxon>Cladonia</taxon>
    </lineage>
</organism>
<evidence type="ECO:0000313" key="10">
    <source>
        <dbReference type="Proteomes" id="UP001166286"/>
    </source>
</evidence>
<comment type="subcellular location">
    <subcellularLocation>
        <location evidence="1">Membrane</location>
        <topology evidence="1">Multi-pass membrane protein</topology>
    </subcellularLocation>
</comment>
<evidence type="ECO:0000256" key="6">
    <source>
        <dbReference type="SAM" id="MobiDB-lite"/>
    </source>
</evidence>
<feature type="region of interest" description="Disordered" evidence="6">
    <location>
        <begin position="395"/>
        <end position="466"/>
    </location>
</feature>
<evidence type="ECO:0000256" key="3">
    <source>
        <dbReference type="ARBA" id="ARBA00022989"/>
    </source>
</evidence>
<name>A0AA39R3X5_9LECA</name>
<dbReference type="EMBL" id="JAFEKC020000005">
    <property type="protein sequence ID" value="KAK0514360.1"/>
    <property type="molecule type" value="Genomic_DNA"/>
</dbReference>
<evidence type="ECO:0000256" key="1">
    <source>
        <dbReference type="ARBA" id="ARBA00004141"/>
    </source>
</evidence>
<proteinExistence type="inferred from homology"/>